<evidence type="ECO:0000313" key="3">
    <source>
        <dbReference type="Proteomes" id="UP000760860"/>
    </source>
</evidence>
<sequence length="313" mass="33179">MSINSAYVAKYKPDPAGAITVEFSGDKRRAMLGLVRSVLEPVELLETTLRSAGKNANGLSAWAVRYYRHLARICSVYMRLCVQELRARIQSMVSGEYCLVLLPVSDAAEVEFGASGSGSGSTSAAVVSSSSTIVRGSVLPLARAMRSVSVTKSVSAGSKPAMSAVNGEHSSAALVTGGTAAMSILYAIHPHEGSSDMESMTLSVDIDAVAQEIQRVCTGAASDDAALASLLSKTVEQLTYLDGVCEVHKRLRYSAPGARESSRACGSTESAQGDEGHVHDGGLMYPVELANLKDKNRVAEEERKSRIWWRSSA</sequence>
<dbReference type="InterPro" id="IPR037104">
    <property type="entry name" value="Annexin_sf"/>
</dbReference>
<dbReference type="EMBL" id="RCMV01000180">
    <property type="protein sequence ID" value="KAG3222457.1"/>
    <property type="molecule type" value="Genomic_DNA"/>
</dbReference>
<dbReference type="Proteomes" id="UP000760860">
    <property type="component" value="Unassembled WGS sequence"/>
</dbReference>
<evidence type="ECO:0000313" key="2">
    <source>
        <dbReference type="EMBL" id="KAG3222457.1"/>
    </source>
</evidence>
<name>A0A8T1ID59_9STRA</name>
<dbReference type="AlphaFoldDB" id="A0A8T1ID59"/>
<dbReference type="SUPFAM" id="SSF47874">
    <property type="entry name" value="Annexin"/>
    <property type="match status" value="1"/>
</dbReference>
<gene>
    <name evidence="2" type="ORF">PC129_g6855</name>
</gene>
<protein>
    <submittedName>
        <fullName evidence="2">Uncharacterized protein</fullName>
    </submittedName>
</protein>
<reference evidence="2" key="1">
    <citation type="submission" date="2018-05" db="EMBL/GenBank/DDBJ databases">
        <title>Effector identification in a new, highly contiguous assembly of the strawberry crown rot pathogen Phytophthora cactorum.</title>
        <authorList>
            <person name="Armitage A.D."/>
            <person name="Nellist C.F."/>
            <person name="Bates H."/>
            <person name="Vickerstaff R.J."/>
            <person name="Harrison R.J."/>
        </authorList>
    </citation>
    <scope>NUCLEOTIDE SEQUENCE</scope>
    <source>
        <strain evidence="2">P421</strain>
    </source>
</reference>
<organism evidence="2 3">
    <name type="scientific">Phytophthora cactorum</name>
    <dbReference type="NCBI Taxonomy" id="29920"/>
    <lineage>
        <taxon>Eukaryota</taxon>
        <taxon>Sar</taxon>
        <taxon>Stramenopiles</taxon>
        <taxon>Oomycota</taxon>
        <taxon>Peronosporomycetes</taxon>
        <taxon>Peronosporales</taxon>
        <taxon>Peronosporaceae</taxon>
        <taxon>Phytophthora</taxon>
    </lineage>
</organism>
<evidence type="ECO:0000256" key="1">
    <source>
        <dbReference type="SAM" id="MobiDB-lite"/>
    </source>
</evidence>
<dbReference type="GO" id="GO:0005509">
    <property type="term" value="F:calcium ion binding"/>
    <property type="evidence" value="ECO:0007669"/>
    <property type="project" value="InterPro"/>
</dbReference>
<accession>A0A8T1ID59</accession>
<proteinExistence type="predicted"/>
<dbReference type="VEuPathDB" id="FungiDB:PC110_g3045"/>
<feature type="region of interest" description="Disordered" evidence="1">
    <location>
        <begin position="256"/>
        <end position="280"/>
    </location>
</feature>
<dbReference type="GO" id="GO:0005544">
    <property type="term" value="F:calcium-dependent phospholipid binding"/>
    <property type="evidence" value="ECO:0007669"/>
    <property type="project" value="InterPro"/>
</dbReference>
<comment type="caution">
    <text evidence="2">The sequence shown here is derived from an EMBL/GenBank/DDBJ whole genome shotgun (WGS) entry which is preliminary data.</text>
</comment>